<dbReference type="PANTHER" id="PTHR30537:SF74">
    <property type="entry name" value="HTH-TYPE TRANSCRIPTIONAL REGULATOR TRPI"/>
    <property type="match status" value="1"/>
</dbReference>
<name>A0A508WQQ9_9HYPH</name>
<feature type="domain" description="Guanylate cyclase" evidence="5">
    <location>
        <begin position="7"/>
        <end position="122"/>
    </location>
</feature>
<dbReference type="InterPro" id="IPR005119">
    <property type="entry name" value="LysR_subst-bd"/>
</dbReference>
<dbReference type="CDD" id="cd08432">
    <property type="entry name" value="PBP2_GcdR_TrpI_HvrB_AmpR_like"/>
    <property type="match status" value="1"/>
</dbReference>
<dbReference type="SUPFAM" id="SSF55073">
    <property type="entry name" value="Nucleotide cyclase"/>
    <property type="match status" value="1"/>
</dbReference>
<sequence length="404" mass="44942">MERRLAAILAVDIVGYSRLMEADERGTFGRMRGRLKGLFEPRIAQYNGRIFKLMGDGLLAEFASVVDAVECAALLQQAVAASIDDAPAGQGIEVRMAVNLGDVIVDGDDRHGEGVNIAARLEKLAEPGGLIVSRAVYDQVRSKVALNFDDLGEVSLRNIVQPVQVYRVLPSEQPGRADILTVSTSPNFASKWLIHHLGDFAKSHPEIDFRISASLHHVDFAREGVDMAIRHCEGQWPGLHVTRLASEELFPVCSPKMLRGRNALRAPRDLVRFPLLHLNDKRDWQQWFEAAGLDIVDDVRGIIFNQASMAIDTAVDGQGIALARTALAAWDLRKGRLVRPFDLVLTVPYAYWIVCPRASADLPTVATFRQWLLDQAEEDTAELSLIFQRQTVNARQNVPRRQRS</sequence>
<reference evidence="6 7" key="1">
    <citation type="submission" date="2019-06" db="EMBL/GenBank/DDBJ databases">
        <authorList>
            <person name="Le Quere A."/>
            <person name="Colella S."/>
        </authorList>
    </citation>
    <scope>NUCLEOTIDE SEQUENCE [LARGE SCALE GENOMIC DNA]</scope>
    <source>
        <strain evidence="6">EmedicaeMD41</strain>
    </source>
</reference>
<evidence type="ECO:0000256" key="3">
    <source>
        <dbReference type="ARBA" id="ARBA00023125"/>
    </source>
</evidence>
<dbReference type="Pfam" id="PF00211">
    <property type="entry name" value="Guanylate_cyc"/>
    <property type="match status" value="1"/>
</dbReference>
<dbReference type="InterPro" id="IPR029787">
    <property type="entry name" value="Nucleotide_cyclase"/>
</dbReference>
<dbReference type="PROSITE" id="PS50125">
    <property type="entry name" value="GUANYLATE_CYCLASE_2"/>
    <property type="match status" value="1"/>
</dbReference>
<dbReference type="InterPro" id="IPR058163">
    <property type="entry name" value="LysR-type_TF_proteobact-type"/>
</dbReference>
<dbReference type="GO" id="GO:0043565">
    <property type="term" value="F:sequence-specific DNA binding"/>
    <property type="evidence" value="ECO:0007669"/>
    <property type="project" value="TreeGrafter"/>
</dbReference>
<dbReference type="EMBL" id="CABFNB010000033">
    <property type="protein sequence ID" value="VTZ59820.1"/>
    <property type="molecule type" value="Genomic_DNA"/>
</dbReference>
<dbReference type="AlphaFoldDB" id="A0A508WQQ9"/>
<dbReference type="SUPFAM" id="SSF53850">
    <property type="entry name" value="Periplasmic binding protein-like II"/>
    <property type="match status" value="1"/>
</dbReference>
<accession>A0A508WQQ9</accession>
<evidence type="ECO:0000256" key="2">
    <source>
        <dbReference type="ARBA" id="ARBA00023015"/>
    </source>
</evidence>
<dbReference type="GO" id="GO:0009190">
    <property type="term" value="P:cyclic nucleotide biosynthetic process"/>
    <property type="evidence" value="ECO:0007669"/>
    <property type="project" value="InterPro"/>
</dbReference>
<dbReference type="InterPro" id="IPR001054">
    <property type="entry name" value="A/G_cyclase"/>
</dbReference>
<evidence type="ECO:0000259" key="5">
    <source>
        <dbReference type="PROSITE" id="PS50125"/>
    </source>
</evidence>
<gene>
    <name evidence="6" type="ORF">EMEDMD4_1280007</name>
</gene>
<evidence type="ECO:0000256" key="1">
    <source>
        <dbReference type="ARBA" id="ARBA00009437"/>
    </source>
</evidence>
<dbReference type="FunFam" id="3.40.190.10:FF:000017">
    <property type="entry name" value="Glycine cleavage system transcriptional activator"/>
    <property type="match status" value="1"/>
</dbReference>
<dbReference type="GO" id="GO:0006351">
    <property type="term" value="P:DNA-templated transcription"/>
    <property type="evidence" value="ECO:0007669"/>
    <property type="project" value="TreeGrafter"/>
</dbReference>
<proteinExistence type="inferred from homology"/>
<dbReference type="GO" id="GO:0004016">
    <property type="term" value="F:adenylate cyclase activity"/>
    <property type="evidence" value="ECO:0007669"/>
    <property type="project" value="UniProtKB-ARBA"/>
</dbReference>
<keyword evidence="3" id="KW-0238">DNA-binding</keyword>
<organism evidence="6 7">
    <name type="scientific">Sinorhizobium medicae</name>
    <dbReference type="NCBI Taxonomy" id="110321"/>
    <lineage>
        <taxon>Bacteria</taxon>
        <taxon>Pseudomonadati</taxon>
        <taxon>Pseudomonadota</taxon>
        <taxon>Alphaproteobacteria</taxon>
        <taxon>Hyphomicrobiales</taxon>
        <taxon>Rhizobiaceae</taxon>
        <taxon>Sinorhizobium/Ensifer group</taxon>
        <taxon>Sinorhizobium</taxon>
    </lineage>
</organism>
<keyword evidence="2" id="KW-0805">Transcription regulation</keyword>
<dbReference type="Proteomes" id="UP000507954">
    <property type="component" value="Unassembled WGS sequence"/>
</dbReference>
<dbReference type="Pfam" id="PF03466">
    <property type="entry name" value="LysR_substrate"/>
    <property type="match status" value="1"/>
</dbReference>
<dbReference type="GO" id="GO:0035556">
    <property type="term" value="P:intracellular signal transduction"/>
    <property type="evidence" value="ECO:0007669"/>
    <property type="project" value="InterPro"/>
</dbReference>
<evidence type="ECO:0000313" key="6">
    <source>
        <dbReference type="EMBL" id="VTZ59820.1"/>
    </source>
</evidence>
<dbReference type="CDD" id="cd07302">
    <property type="entry name" value="CHD"/>
    <property type="match status" value="1"/>
</dbReference>
<dbReference type="Gene3D" id="3.40.190.10">
    <property type="entry name" value="Periplasmic binding protein-like II"/>
    <property type="match status" value="2"/>
</dbReference>
<protein>
    <recommendedName>
        <fullName evidence="5">Guanylate cyclase domain-containing protein</fullName>
    </recommendedName>
</protein>
<dbReference type="GO" id="GO:0003700">
    <property type="term" value="F:DNA-binding transcription factor activity"/>
    <property type="evidence" value="ECO:0007669"/>
    <property type="project" value="TreeGrafter"/>
</dbReference>
<comment type="similarity">
    <text evidence="1">Belongs to the LysR transcriptional regulatory family.</text>
</comment>
<evidence type="ECO:0000313" key="7">
    <source>
        <dbReference type="Proteomes" id="UP000507954"/>
    </source>
</evidence>
<dbReference type="Gene3D" id="3.30.70.1230">
    <property type="entry name" value="Nucleotide cyclase"/>
    <property type="match status" value="1"/>
</dbReference>
<evidence type="ECO:0000256" key="4">
    <source>
        <dbReference type="ARBA" id="ARBA00023163"/>
    </source>
</evidence>
<keyword evidence="4" id="KW-0804">Transcription</keyword>
<dbReference type="RefSeq" id="WP_180161499.1">
    <property type="nucleotide sequence ID" value="NZ_CABFNB010000033.1"/>
</dbReference>
<dbReference type="PANTHER" id="PTHR30537">
    <property type="entry name" value="HTH-TYPE TRANSCRIPTIONAL REGULATOR"/>
    <property type="match status" value="1"/>
</dbReference>